<gene>
    <name evidence="1" type="ORF">G6N73_13025</name>
</gene>
<protein>
    <submittedName>
        <fullName evidence="1">Uncharacterized protein</fullName>
    </submittedName>
</protein>
<dbReference type="GO" id="GO:0009312">
    <property type="term" value="P:oligosaccharide biosynthetic process"/>
    <property type="evidence" value="ECO:0007669"/>
    <property type="project" value="InterPro"/>
</dbReference>
<evidence type="ECO:0000313" key="1">
    <source>
        <dbReference type="EMBL" id="NGO52096.1"/>
    </source>
</evidence>
<sequence length="112" mass="12606">MSQDTKYQLLNRELVADDPWQLGSNPFERERHTQMRRLSREAAPCSMRQLATLLTSNKPLVFLTGRAERAPRALGGRIEHIWCDGLMFTKALGSEPSSIEVRSSAEMSACQA</sequence>
<dbReference type="Proteomes" id="UP001642900">
    <property type="component" value="Unassembled WGS sequence"/>
</dbReference>
<organism evidence="1 2">
    <name type="scientific">Allomesorhizobium camelthorni</name>
    <dbReference type="NCBI Taxonomy" id="475069"/>
    <lineage>
        <taxon>Bacteria</taxon>
        <taxon>Pseudomonadati</taxon>
        <taxon>Pseudomonadota</taxon>
        <taxon>Alphaproteobacteria</taxon>
        <taxon>Hyphomicrobiales</taxon>
        <taxon>Phyllobacteriaceae</taxon>
        <taxon>Allomesorhizobium</taxon>
    </lineage>
</organism>
<comment type="caution">
    <text evidence="1">The sequence shown here is derived from an EMBL/GenBank/DDBJ whole genome shotgun (WGS) entry which is preliminary data.</text>
</comment>
<dbReference type="EMBL" id="JAAKZF010000014">
    <property type="protein sequence ID" value="NGO52096.1"/>
    <property type="molecule type" value="Genomic_DNA"/>
</dbReference>
<dbReference type="GO" id="GO:0008757">
    <property type="term" value="F:S-adenosylmethionine-dependent methyltransferase activity"/>
    <property type="evidence" value="ECO:0007669"/>
    <property type="project" value="InterPro"/>
</dbReference>
<evidence type="ECO:0000313" key="2">
    <source>
        <dbReference type="Proteomes" id="UP001642900"/>
    </source>
</evidence>
<proteinExistence type="predicted"/>
<reference evidence="1 2" key="1">
    <citation type="submission" date="2020-02" db="EMBL/GenBank/DDBJ databases">
        <title>Genome sequence of strain CCNWXJ40-4.</title>
        <authorList>
            <person name="Gao J."/>
            <person name="Sun J."/>
        </authorList>
    </citation>
    <scope>NUCLEOTIDE SEQUENCE [LARGE SCALE GENOMIC DNA]</scope>
    <source>
        <strain evidence="1 2">CCNWXJ 40-4</strain>
    </source>
</reference>
<dbReference type="Pfam" id="PF05401">
    <property type="entry name" value="NodS"/>
    <property type="match status" value="1"/>
</dbReference>
<name>A0A6G4WCY1_9HYPH</name>
<dbReference type="InterPro" id="IPR008715">
    <property type="entry name" value="SAM-MeTfrase_NodS-like"/>
</dbReference>
<dbReference type="AlphaFoldDB" id="A0A6G4WCY1"/>
<accession>A0A6G4WCY1</accession>
<keyword evidence="2" id="KW-1185">Reference proteome</keyword>